<dbReference type="Gene3D" id="1.10.1040.10">
    <property type="entry name" value="N-(1-d-carboxylethyl)-l-norvaline Dehydrogenase, domain 2"/>
    <property type="match status" value="1"/>
</dbReference>
<dbReference type="InterPro" id="IPR013328">
    <property type="entry name" value="6PGD_dom2"/>
</dbReference>
<dbReference type="InterPro" id="IPR036291">
    <property type="entry name" value="NAD(P)-bd_dom_sf"/>
</dbReference>
<dbReference type="EMBL" id="FLRA01000003">
    <property type="protein sequence ID" value="SBT16848.1"/>
    <property type="molecule type" value="Genomic_DNA"/>
</dbReference>
<dbReference type="PANTHER" id="PTHR43362">
    <property type="entry name" value="MANNITOL DEHYDROGENASE DSF1-RELATED"/>
    <property type="match status" value="1"/>
</dbReference>
<organism evidence="5 8">
    <name type="scientific">Marinomonas gallaica</name>
    <dbReference type="NCBI Taxonomy" id="1806667"/>
    <lineage>
        <taxon>Bacteria</taxon>
        <taxon>Pseudomonadati</taxon>
        <taxon>Pseudomonadota</taxon>
        <taxon>Gammaproteobacteria</taxon>
        <taxon>Oceanospirillales</taxon>
        <taxon>Oceanospirillaceae</taxon>
        <taxon>Marinomonas</taxon>
    </lineage>
</organism>
<dbReference type="AlphaFoldDB" id="A0A1C3JNP3"/>
<gene>
    <name evidence="5" type="primary">por</name>
    <name evidence="5" type="ORF">MGA5115_00933</name>
    <name evidence="6" type="ORF">MGA5116_01151</name>
</gene>
<dbReference type="SUPFAM" id="SSF48179">
    <property type="entry name" value="6-phosphogluconate dehydrogenase C-terminal domain-like"/>
    <property type="match status" value="1"/>
</dbReference>
<protein>
    <submittedName>
        <fullName evidence="5">Polyol:NADP oxidoreductase</fullName>
        <ecNumber evidence="5">1.1.1.-</ecNumber>
    </submittedName>
</protein>
<dbReference type="InterPro" id="IPR008927">
    <property type="entry name" value="6-PGluconate_DH-like_C_sf"/>
</dbReference>
<dbReference type="Proteomes" id="UP000092840">
    <property type="component" value="Unassembled WGS sequence"/>
</dbReference>
<proteinExistence type="predicted"/>
<evidence type="ECO:0000256" key="1">
    <source>
        <dbReference type="ARBA" id="ARBA00023002"/>
    </source>
</evidence>
<evidence type="ECO:0000259" key="3">
    <source>
        <dbReference type="Pfam" id="PF01232"/>
    </source>
</evidence>
<dbReference type="RefSeq" id="WP_067032566.1">
    <property type="nucleotide sequence ID" value="NZ_FLRA01000003.1"/>
</dbReference>
<dbReference type="GO" id="GO:0016616">
    <property type="term" value="F:oxidoreductase activity, acting on the CH-OH group of donors, NAD or NADP as acceptor"/>
    <property type="evidence" value="ECO:0007669"/>
    <property type="project" value="TreeGrafter"/>
</dbReference>
<sequence length="477" mass="53737">MTNRLTFGQNTNQIQCQAYVRSDVTSGVMHLGVGAFHRAHQAVYFDRLLALPEGKKWGITGVNLRPQDSAQFARFIEQDGEYILKTMAADGATVYQHIRSLVKQIDGAKTPDQVDQQMADSATQLVTSTVTEGGYYLDETRQLMLDHPAIKGDLAGQRHTLYAFLYAGLKLRSQTSQAKITLLCCDNLRHNGDVLKAGLMQFLNAKGDQELAQWVNENVAFPCSMVDRITPKPSPEHVQDVQQRFATDDELTVMGEDFIQWVVEDNFAGAKPPLEQVGVQFVDQVDPYEEAKIRILNAGHTNVVYQAALKGMTYFDEAMRDEALRQYFRDFVHQDAIPAIGNSIVNLEAYADIIERRFSNANIGDTVERICTDGYAKFPIFVYPSLTGCYQLGQTPSKTIEGIAAWFVYFQKARTGSISTHYHEPNLESLQPYSDDEEGIQAFANDRFLWGDIPRQHPQFIAQLSQAIRSMQQKYSM</sequence>
<dbReference type="OrthoDB" id="271711at2"/>
<dbReference type="SUPFAM" id="SSF51735">
    <property type="entry name" value="NAD(P)-binding Rossmann-fold domains"/>
    <property type="match status" value="1"/>
</dbReference>
<dbReference type="InterPro" id="IPR013131">
    <property type="entry name" value="Mannitol_DH_N"/>
</dbReference>
<dbReference type="Proteomes" id="UP000092871">
    <property type="component" value="Unassembled WGS sequence"/>
</dbReference>
<dbReference type="EC" id="1.1.1.-" evidence="5"/>
<dbReference type="InterPro" id="IPR000669">
    <property type="entry name" value="Mannitol_DH"/>
</dbReference>
<dbReference type="Pfam" id="PF08125">
    <property type="entry name" value="Mannitol_dh_C"/>
    <property type="match status" value="1"/>
</dbReference>
<evidence type="ECO:0000313" key="6">
    <source>
        <dbReference type="EMBL" id="SBT20564.1"/>
    </source>
</evidence>
<feature type="domain" description="Mannitol dehydrogenase C-terminal" evidence="4">
    <location>
        <begin position="285"/>
        <end position="471"/>
    </location>
</feature>
<keyword evidence="7" id="KW-1185">Reference proteome</keyword>
<reference evidence="6 7" key="1">
    <citation type="submission" date="2016-06" db="EMBL/GenBank/DDBJ databases">
        <authorList>
            <person name="Rodrigo-Torres L."/>
            <person name="Arahal D.R."/>
        </authorList>
    </citation>
    <scope>NUCLEOTIDE SEQUENCE [LARGE SCALE GENOMIC DNA]</scope>
    <source>
        <strain evidence="6 7">CECT 5116</strain>
    </source>
</reference>
<keyword evidence="2" id="KW-0520">NAD</keyword>
<accession>A0A1C3JNP3</accession>
<feature type="domain" description="Mannitol dehydrogenase N-terminal" evidence="3">
    <location>
        <begin position="27"/>
        <end position="275"/>
    </location>
</feature>
<dbReference type="InterPro" id="IPR013118">
    <property type="entry name" value="Mannitol_DH_C"/>
</dbReference>
<dbReference type="InterPro" id="IPR050988">
    <property type="entry name" value="Mannitol_DH/Oxidoreductase"/>
</dbReference>
<dbReference type="PROSITE" id="PS00974">
    <property type="entry name" value="MANNITOL_DHGENASE"/>
    <property type="match status" value="1"/>
</dbReference>
<evidence type="ECO:0000313" key="5">
    <source>
        <dbReference type="EMBL" id="SBT16848.1"/>
    </source>
</evidence>
<keyword evidence="1 5" id="KW-0560">Oxidoreductase</keyword>
<dbReference type="GO" id="GO:0019594">
    <property type="term" value="P:mannitol metabolic process"/>
    <property type="evidence" value="ECO:0007669"/>
    <property type="project" value="InterPro"/>
</dbReference>
<evidence type="ECO:0000259" key="4">
    <source>
        <dbReference type="Pfam" id="PF08125"/>
    </source>
</evidence>
<dbReference type="PRINTS" id="PR00084">
    <property type="entry name" value="MTLDHDRGNASE"/>
</dbReference>
<evidence type="ECO:0000313" key="7">
    <source>
        <dbReference type="Proteomes" id="UP000092840"/>
    </source>
</evidence>
<dbReference type="EMBL" id="FLRB01000006">
    <property type="protein sequence ID" value="SBT20564.1"/>
    <property type="molecule type" value="Genomic_DNA"/>
</dbReference>
<reference evidence="5 8" key="2">
    <citation type="submission" date="2016-06" db="EMBL/GenBank/DDBJ databases">
        <authorList>
            <person name="Kjaerup R.B."/>
            <person name="Dalgaard T.S."/>
            <person name="Juul-Madsen H.R."/>
        </authorList>
    </citation>
    <scope>NUCLEOTIDE SEQUENCE [LARGE SCALE GENOMIC DNA]</scope>
    <source>
        <strain evidence="5 8">CECT 5115</strain>
    </source>
</reference>
<evidence type="ECO:0000256" key="2">
    <source>
        <dbReference type="ARBA" id="ARBA00023027"/>
    </source>
</evidence>
<dbReference type="Pfam" id="PF01232">
    <property type="entry name" value="Mannitol_dh"/>
    <property type="match status" value="1"/>
</dbReference>
<dbReference type="InterPro" id="IPR023027">
    <property type="entry name" value="Mannitol_DH_CS"/>
</dbReference>
<name>A0A1C3JNP3_9GAMM</name>
<dbReference type="PANTHER" id="PTHR43362:SF1">
    <property type="entry name" value="MANNITOL DEHYDROGENASE 2-RELATED"/>
    <property type="match status" value="1"/>
</dbReference>
<dbReference type="Gene3D" id="3.40.50.720">
    <property type="entry name" value="NAD(P)-binding Rossmann-like Domain"/>
    <property type="match status" value="1"/>
</dbReference>
<evidence type="ECO:0000313" key="8">
    <source>
        <dbReference type="Proteomes" id="UP000092871"/>
    </source>
</evidence>